<organism evidence="1 2">
    <name type="scientific">Prevotella multiformis DSM 16608</name>
    <dbReference type="NCBI Taxonomy" id="888743"/>
    <lineage>
        <taxon>Bacteria</taxon>
        <taxon>Pseudomonadati</taxon>
        <taxon>Bacteroidota</taxon>
        <taxon>Bacteroidia</taxon>
        <taxon>Bacteroidales</taxon>
        <taxon>Prevotellaceae</taxon>
        <taxon>Prevotella</taxon>
    </lineage>
</organism>
<sequence>MDIVSPLSLLVLYGIFRFHFQSHTPEGESVCLKGKGLQR</sequence>
<dbReference type="HOGENOM" id="CLU_3314708_0_0_10"/>
<protein>
    <submittedName>
        <fullName evidence="1">Uncharacterized protein</fullName>
    </submittedName>
</protein>
<comment type="caution">
    <text evidence="1">The sequence shown here is derived from an EMBL/GenBank/DDBJ whole genome shotgun (WGS) entry which is preliminary data.</text>
</comment>
<reference evidence="1 2" key="1">
    <citation type="submission" date="2011-01" db="EMBL/GenBank/DDBJ databases">
        <authorList>
            <person name="Muzny D."/>
            <person name="Qin X."/>
            <person name="Deng J."/>
            <person name="Jiang H."/>
            <person name="Liu Y."/>
            <person name="Qu J."/>
            <person name="Song X.-Z."/>
            <person name="Zhang L."/>
            <person name="Thornton R."/>
            <person name="Coyle M."/>
            <person name="Francisco L."/>
            <person name="Jackson L."/>
            <person name="Javaid M."/>
            <person name="Korchina V."/>
            <person name="Kovar C."/>
            <person name="Mata R."/>
            <person name="Mathew T."/>
            <person name="Ngo R."/>
            <person name="Nguyen L."/>
            <person name="Nguyen N."/>
            <person name="Okwuonu G."/>
            <person name="Ongeri F."/>
            <person name="Pham C."/>
            <person name="Simmons D."/>
            <person name="Wilczek-Boney K."/>
            <person name="Hale W."/>
            <person name="Jakkamsetti A."/>
            <person name="Pham P."/>
            <person name="Ruth R."/>
            <person name="San Lucas F."/>
            <person name="Warren J."/>
            <person name="Zhang J."/>
            <person name="Zhao Z."/>
            <person name="Zhou C."/>
            <person name="Zhu D."/>
            <person name="Lee S."/>
            <person name="Bess C."/>
            <person name="Blankenburg K."/>
            <person name="Forbes L."/>
            <person name="Fu Q."/>
            <person name="Gubbala S."/>
            <person name="Hirani K."/>
            <person name="Jayaseelan J.C."/>
            <person name="Lara F."/>
            <person name="Munidasa M."/>
            <person name="Palculict T."/>
            <person name="Patil S."/>
            <person name="Pu L.-L."/>
            <person name="Saada N."/>
            <person name="Tang L."/>
            <person name="Weissenberger G."/>
            <person name="Zhu Y."/>
            <person name="Hemphill L."/>
            <person name="Shang Y."/>
            <person name="Youmans B."/>
            <person name="Ayvaz T."/>
            <person name="Ross M."/>
            <person name="Santibanez J."/>
            <person name="Aqrawi P."/>
            <person name="Gross S."/>
            <person name="Joshi V."/>
            <person name="Fowler G."/>
            <person name="Nazareth L."/>
            <person name="Reid J."/>
            <person name="Worley K."/>
            <person name="Petrosino J."/>
            <person name="Highlander S."/>
            <person name="Gibbs R."/>
        </authorList>
    </citation>
    <scope>NUCLEOTIDE SEQUENCE [LARGE SCALE GENOMIC DNA]</scope>
    <source>
        <strain evidence="1 2">DSM 16608</strain>
    </source>
</reference>
<proteinExistence type="predicted"/>
<dbReference type="EMBL" id="AEWX01000009">
    <property type="protein sequence ID" value="EGC20757.1"/>
    <property type="molecule type" value="Genomic_DNA"/>
</dbReference>
<keyword evidence="2" id="KW-1185">Reference proteome</keyword>
<evidence type="ECO:0000313" key="1">
    <source>
        <dbReference type="EMBL" id="EGC20757.1"/>
    </source>
</evidence>
<dbReference type="AlphaFoldDB" id="F0F4Z5"/>
<gene>
    <name evidence="1" type="ORF">HMPREF9141_0661</name>
</gene>
<evidence type="ECO:0000313" key="2">
    <source>
        <dbReference type="Proteomes" id="UP000005697"/>
    </source>
</evidence>
<accession>F0F4Z5</accession>
<dbReference type="Proteomes" id="UP000005697">
    <property type="component" value="Unassembled WGS sequence"/>
</dbReference>
<dbReference type="STRING" id="888743.HMPREF9141_0661"/>
<name>F0F4Z5_9BACT</name>